<dbReference type="Proteomes" id="UP000049222">
    <property type="component" value="Unassembled WGS sequence"/>
</dbReference>
<dbReference type="AlphaFoldDB" id="A0A0M6YGI2"/>
<evidence type="ECO:0000313" key="4">
    <source>
        <dbReference type="EMBL" id="CTQ49461.1"/>
    </source>
</evidence>
<dbReference type="EMBL" id="CXSU01000011">
    <property type="protein sequence ID" value="CTQ49461.1"/>
    <property type="molecule type" value="Genomic_DNA"/>
</dbReference>
<dbReference type="Gene3D" id="3.40.50.300">
    <property type="entry name" value="P-loop containing nucleotide triphosphate hydrolases"/>
    <property type="match status" value="1"/>
</dbReference>
<dbReference type="GO" id="GO:0005524">
    <property type="term" value="F:ATP binding"/>
    <property type="evidence" value="ECO:0007669"/>
    <property type="project" value="UniProtKB-KW"/>
</dbReference>
<protein>
    <submittedName>
        <fullName evidence="4">Putative ABC transporter ATP-binding protein YxlF</fullName>
        <ecNumber evidence="4">3.6.3.-</ecNumber>
    </submittedName>
</protein>
<name>A0A0M6YGI2_9RHOB</name>
<evidence type="ECO:0000313" key="5">
    <source>
        <dbReference type="Proteomes" id="UP000049222"/>
    </source>
</evidence>
<keyword evidence="1" id="KW-0547">Nucleotide-binding</keyword>
<dbReference type="InterPro" id="IPR003439">
    <property type="entry name" value="ABC_transporter-like_ATP-bd"/>
</dbReference>
<accession>A0A0M6YGI2</accession>
<dbReference type="PANTHER" id="PTHR43582">
    <property type="entry name" value="LINEARMYCIN RESISTANCE ATP-BINDING PROTEIN LNRL"/>
    <property type="match status" value="1"/>
</dbReference>
<proteinExistence type="predicted"/>
<dbReference type="InterPro" id="IPR027417">
    <property type="entry name" value="P-loop_NTPase"/>
</dbReference>
<dbReference type="PROSITE" id="PS00211">
    <property type="entry name" value="ABC_TRANSPORTER_1"/>
    <property type="match status" value="1"/>
</dbReference>
<dbReference type="STRING" id="420998.JDO7802_01475"/>
<dbReference type="InterPro" id="IPR003593">
    <property type="entry name" value="AAA+_ATPase"/>
</dbReference>
<evidence type="ECO:0000256" key="1">
    <source>
        <dbReference type="ARBA" id="ARBA00022741"/>
    </source>
</evidence>
<dbReference type="Pfam" id="PF00005">
    <property type="entry name" value="ABC_tran"/>
    <property type="match status" value="1"/>
</dbReference>
<evidence type="ECO:0000259" key="3">
    <source>
        <dbReference type="PROSITE" id="PS50893"/>
    </source>
</evidence>
<dbReference type="SMART" id="SM00382">
    <property type="entry name" value="AAA"/>
    <property type="match status" value="1"/>
</dbReference>
<dbReference type="SUPFAM" id="SSF52540">
    <property type="entry name" value="P-loop containing nucleoside triphosphate hydrolases"/>
    <property type="match status" value="1"/>
</dbReference>
<keyword evidence="2 4" id="KW-0067">ATP-binding</keyword>
<sequence length="297" mass="30194">MTAASVLRLNAVRTSYGDRDVLRGVTLTVAPGEVHCLLGENGAGKTTLIRTVLGRVPAQAGRVETVPGGIGLVPQQIALFPGLTAAENLSIFARLAGVAKPAIAARVANVAEACGIAGCAGEIVGTLSGGWQRRVNIAAALLHRPALLILDEPTAGIDVEARATIHRLIRRLAADGIGVLMTTHDLPEAEAVCTHVALLSEGRIACAGPVAEVLRARFGGKLLLSAMPCAPLGTQQSMSAVRLGLAPAPGALTALVADEGTGLTLVAALRDAGIALRGFGIVRPGLEQLRANGARAA</sequence>
<dbReference type="EC" id="3.6.3.-" evidence="4"/>
<dbReference type="GO" id="GO:0016887">
    <property type="term" value="F:ATP hydrolysis activity"/>
    <property type="evidence" value="ECO:0007669"/>
    <property type="project" value="InterPro"/>
</dbReference>
<dbReference type="PROSITE" id="PS50893">
    <property type="entry name" value="ABC_TRANSPORTER_2"/>
    <property type="match status" value="1"/>
</dbReference>
<keyword evidence="4" id="KW-0378">Hydrolase</keyword>
<dbReference type="InterPro" id="IPR017871">
    <property type="entry name" value="ABC_transporter-like_CS"/>
</dbReference>
<organism evidence="4 5">
    <name type="scientific">Jannaschia donghaensis</name>
    <dbReference type="NCBI Taxonomy" id="420998"/>
    <lineage>
        <taxon>Bacteria</taxon>
        <taxon>Pseudomonadati</taxon>
        <taxon>Pseudomonadota</taxon>
        <taxon>Alphaproteobacteria</taxon>
        <taxon>Rhodobacterales</taxon>
        <taxon>Roseobacteraceae</taxon>
        <taxon>Jannaschia</taxon>
    </lineage>
</organism>
<keyword evidence="5" id="KW-1185">Reference proteome</keyword>
<dbReference type="RefSeq" id="WP_055084071.1">
    <property type="nucleotide sequence ID" value="NZ_CXSU01000011.1"/>
</dbReference>
<dbReference type="CDD" id="cd03230">
    <property type="entry name" value="ABC_DR_subfamily_A"/>
    <property type="match status" value="1"/>
</dbReference>
<gene>
    <name evidence="4" type="primary">yxlF</name>
    <name evidence="4" type="ORF">JDO7802_01475</name>
</gene>
<evidence type="ECO:0000256" key="2">
    <source>
        <dbReference type="ARBA" id="ARBA00022840"/>
    </source>
</evidence>
<dbReference type="PANTHER" id="PTHR43582:SF2">
    <property type="entry name" value="LINEARMYCIN RESISTANCE ATP-BINDING PROTEIN LNRL"/>
    <property type="match status" value="1"/>
</dbReference>
<feature type="domain" description="ABC transporter" evidence="3">
    <location>
        <begin position="7"/>
        <end position="226"/>
    </location>
</feature>
<reference evidence="4 5" key="1">
    <citation type="submission" date="2015-07" db="EMBL/GenBank/DDBJ databases">
        <authorList>
            <person name="Noorani M."/>
        </authorList>
    </citation>
    <scope>NUCLEOTIDE SEQUENCE [LARGE SCALE GENOMIC DNA]</scope>
    <source>
        <strain evidence="4 5">CECT 7802</strain>
    </source>
</reference>